<proteinExistence type="predicted"/>
<keyword evidence="4" id="KW-1185">Reference proteome</keyword>
<evidence type="ECO:0000313" key="3">
    <source>
        <dbReference type="EMBL" id="MET1257179.1"/>
    </source>
</evidence>
<comment type="caution">
    <text evidence="3">The sequence shown here is derived from an EMBL/GenBank/DDBJ whole genome shotgun (WGS) entry which is preliminary data.</text>
</comment>
<dbReference type="Proteomes" id="UP001548189">
    <property type="component" value="Unassembled WGS sequence"/>
</dbReference>
<keyword evidence="1" id="KW-0175">Coiled coil</keyword>
<name>A0ABV2BZ38_9GAMM</name>
<evidence type="ECO:0000256" key="1">
    <source>
        <dbReference type="SAM" id="Coils"/>
    </source>
</evidence>
<evidence type="ECO:0000259" key="2">
    <source>
        <dbReference type="Pfam" id="PF26379"/>
    </source>
</evidence>
<reference evidence="3 4" key="1">
    <citation type="submission" date="2024-06" db="EMBL/GenBank/DDBJ databases">
        <authorList>
            <person name="Li F."/>
        </authorList>
    </citation>
    <scope>NUCLEOTIDE SEQUENCE [LARGE SCALE GENOMIC DNA]</scope>
    <source>
        <strain evidence="3 4">GXAS 311</strain>
    </source>
</reference>
<dbReference type="InterPro" id="IPR058661">
    <property type="entry name" value="FimL_2nd"/>
</dbReference>
<protein>
    <recommendedName>
        <fullName evidence="2">Scaffold protein FimL second domain-containing protein</fullName>
    </recommendedName>
</protein>
<sequence length="558" mass="64201">MTQASSLQSLHLLVDEITAEINQLTQDIESFAVDPDNKTLLKGPIKQINKLKGIFTLLEFNGAIVFFSETLALLERLAKGEKNERQKYLETVSTAIIKFLRYLEHISQKAFDIPQLLLPTINQLRVCYGNSELRESYFFKKGFNKSRLGKVKTLMITEESASKSRHYRQMYQIGLIEVIRQTNLDGGLTMMKKSLHKLDKDCVLPKSPNLWWIAQASIDGFVEKKLRLTKSRLKLFSMLDRQIRQAENKPEFLLVDSKSEINLLTNELLYLVSISGCRTKLTQQVCQHFSINNQIVNDELLNEELRILHGLTNQDYHSIVESLVDEVENLETLLLQTKVLSYTTEEIESIKQKMIGLNNFLKILHIDDQVVRITVVVELTNQVIEEKRKITPKEINILMIALKGLKQSVIDSGFEKYAGILSTQREILSSAQYKICKNAHEKVKQFITDFSDFIESNRKVVLIKESAKLLDVVTQSFTDLNETELATISNECVNYLNYYIIKNPRTISEEIILVYADIIGSLEFYLETLQFTKKPNPRIIQFAKNSLAHLKRLKAQQS</sequence>
<gene>
    <name evidence="3" type="ORF">ABVT43_18690</name>
</gene>
<dbReference type="RefSeq" id="WP_353897761.1">
    <property type="nucleotide sequence ID" value="NZ_JBEVCJ010000038.1"/>
</dbReference>
<organism evidence="3 4">
    <name type="scientific">Aliikangiella maris</name>
    <dbReference type="NCBI Taxonomy" id="3162458"/>
    <lineage>
        <taxon>Bacteria</taxon>
        <taxon>Pseudomonadati</taxon>
        <taxon>Pseudomonadota</taxon>
        <taxon>Gammaproteobacteria</taxon>
        <taxon>Oceanospirillales</taxon>
        <taxon>Pleioneaceae</taxon>
        <taxon>Aliikangiella</taxon>
    </lineage>
</organism>
<dbReference type="Pfam" id="PF26379">
    <property type="entry name" value="FimL_2nd"/>
    <property type="match status" value="1"/>
</dbReference>
<evidence type="ECO:0000313" key="4">
    <source>
        <dbReference type="Proteomes" id="UP001548189"/>
    </source>
</evidence>
<accession>A0ABV2BZ38</accession>
<dbReference type="EMBL" id="JBEVCJ010000038">
    <property type="protein sequence ID" value="MET1257179.1"/>
    <property type="molecule type" value="Genomic_DNA"/>
</dbReference>
<feature type="domain" description="Scaffold protein FimL second" evidence="2">
    <location>
        <begin position="159"/>
        <end position="293"/>
    </location>
</feature>
<feature type="coiled-coil region" evidence="1">
    <location>
        <begin position="7"/>
        <end position="34"/>
    </location>
</feature>